<dbReference type="FunCoup" id="A0A0C3PXF6">
    <property type="interactions" value="178"/>
</dbReference>
<proteinExistence type="inferred from homology"/>
<feature type="domain" description="Mitochondrial outer membrane transport complex Sam37/metaxin N-terminal" evidence="9">
    <location>
        <begin position="24"/>
        <end position="152"/>
    </location>
</feature>
<dbReference type="GO" id="GO:0015031">
    <property type="term" value="P:protein transport"/>
    <property type="evidence" value="ECO:0007669"/>
    <property type="project" value="UniProtKB-KW"/>
</dbReference>
<evidence type="ECO:0000259" key="9">
    <source>
        <dbReference type="Pfam" id="PF10568"/>
    </source>
</evidence>
<evidence type="ECO:0000256" key="5">
    <source>
        <dbReference type="ARBA" id="ARBA00022927"/>
    </source>
</evidence>
<keyword evidence="6" id="KW-0496">Mitochondrion</keyword>
<keyword evidence="5" id="KW-0653">Protein transport</keyword>
<dbReference type="Proteomes" id="UP000054217">
    <property type="component" value="Unassembled WGS sequence"/>
</dbReference>
<dbReference type="InParanoid" id="A0A0C3PXF6"/>
<protein>
    <recommendedName>
        <fullName evidence="13">Mitochondrial outer membrane transport complex Sam37/metaxin N-terminal domain-containing protein</fullName>
    </recommendedName>
</protein>
<gene>
    <name evidence="11" type="ORF">M404DRAFT_590474</name>
</gene>
<evidence type="ECO:0000256" key="4">
    <source>
        <dbReference type="ARBA" id="ARBA00022787"/>
    </source>
</evidence>
<dbReference type="EMBL" id="KN831946">
    <property type="protein sequence ID" value="KIO13669.1"/>
    <property type="molecule type" value="Genomic_DNA"/>
</dbReference>
<dbReference type="SUPFAM" id="SSF47616">
    <property type="entry name" value="GST C-terminal domain-like"/>
    <property type="match status" value="1"/>
</dbReference>
<keyword evidence="3" id="KW-0813">Transport</keyword>
<feature type="compositionally biased region" description="Acidic residues" evidence="8">
    <location>
        <begin position="362"/>
        <end position="371"/>
    </location>
</feature>
<accession>A0A0C3PXF6</accession>
<keyword evidence="4" id="KW-1000">Mitochondrion outer membrane</keyword>
<dbReference type="PANTHER" id="PTHR12289:SF41">
    <property type="entry name" value="FAILED AXON CONNECTIONS-RELATED"/>
    <property type="match status" value="1"/>
</dbReference>
<evidence type="ECO:0000256" key="2">
    <source>
        <dbReference type="ARBA" id="ARBA00009170"/>
    </source>
</evidence>
<reference evidence="12" key="2">
    <citation type="submission" date="2015-01" db="EMBL/GenBank/DDBJ databases">
        <title>Evolutionary Origins and Diversification of the Mycorrhizal Mutualists.</title>
        <authorList>
            <consortium name="DOE Joint Genome Institute"/>
            <consortium name="Mycorrhizal Genomics Consortium"/>
            <person name="Kohler A."/>
            <person name="Kuo A."/>
            <person name="Nagy L.G."/>
            <person name="Floudas D."/>
            <person name="Copeland A."/>
            <person name="Barry K.W."/>
            <person name="Cichocki N."/>
            <person name="Veneault-Fourrey C."/>
            <person name="LaButti K."/>
            <person name="Lindquist E.A."/>
            <person name="Lipzen A."/>
            <person name="Lundell T."/>
            <person name="Morin E."/>
            <person name="Murat C."/>
            <person name="Riley R."/>
            <person name="Ohm R."/>
            <person name="Sun H."/>
            <person name="Tunlid A."/>
            <person name="Henrissat B."/>
            <person name="Grigoriev I.V."/>
            <person name="Hibbett D.S."/>
            <person name="Martin F."/>
        </authorList>
    </citation>
    <scope>NUCLEOTIDE SEQUENCE [LARGE SCALE GENOMIC DNA]</scope>
    <source>
        <strain evidence="12">Marx 270</strain>
    </source>
</reference>
<dbReference type="STRING" id="870435.A0A0C3PXF6"/>
<feature type="region of interest" description="Disordered" evidence="8">
    <location>
        <begin position="350"/>
        <end position="371"/>
    </location>
</feature>
<evidence type="ECO:0000256" key="1">
    <source>
        <dbReference type="ARBA" id="ARBA00004294"/>
    </source>
</evidence>
<sequence>MSETSCVLHVWPSEWGLQSLDPTCLAAIMYMQLSVPGKFQVAESCDPDMSPNGHLPFLTYGHLVYASLPSIVSFVISLSKARTPGVKNIDASLSASQRSQSVAWWSHVEENLGDFVSHMFFGVDANFWGLTRPTLASLMPIPQRYYVPGRIRESYRRRLETCGLWCLPEAEQERKSPFAKTEKKRDDHVGTFTRAFEREKVMEKARAILDLYARLLDGKKFLFDAHPTSFDVYLAAHILLLANPPFPGSVLQTLLLEKYPSLVDHARRVQSEVERTPPYGHAPAPPKPSVLSLFSFRRSVSKEVKPSSPDDLRFRHMRWAWIALALGAAAYNIMQFSKSIVIVRIDEDEGDEDGDAYKEGTDIETEDEGQD</sequence>
<evidence type="ECO:0008006" key="13">
    <source>
        <dbReference type="Google" id="ProtNLM"/>
    </source>
</evidence>
<feature type="domain" description="Metaxin glutathione S-transferase" evidence="10">
    <location>
        <begin position="209"/>
        <end position="269"/>
    </location>
</feature>
<comment type="similarity">
    <text evidence="2">Belongs to the metaxin family.</text>
</comment>
<dbReference type="OrthoDB" id="5835136at2759"/>
<organism evidence="11 12">
    <name type="scientific">Pisolithus tinctorius Marx 270</name>
    <dbReference type="NCBI Taxonomy" id="870435"/>
    <lineage>
        <taxon>Eukaryota</taxon>
        <taxon>Fungi</taxon>
        <taxon>Dikarya</taxon>
        <taxon>Basidiomycota</taxon>
        <taxon>Agaricomycotina</taxon>
        <taxon>Agaricomycetes</taxon>
        <taxon>Agaricomycetidae</taxon>
        <taxon>Boletales</taxon>
        <taxon>Sclerodermatineae</taxon>
        <taxon>Pisolithaceae</taxon>
        <taxon>Pisolithus</taxon>
    </lineage>
</organism>
<dbReference type="InterPro" id="IPR019564">
    <property type="entry name" value="Sam37/metaxin_N"/>
</dbReference>
<evidence type="ECO:0000256" key="7">
    <source>
        <dbReference type="ARBA" id="ARBA00023136"/>
    </source>
</evidence>
<dbReference type="PANTHER" id="PTHR12289">
    <property type="entry name" value="METAXIN RELATED"/>
    <property type="match status" value="1"/>
</dbReference>
<dbReference type="GO" id="GO:0001401">
    <property type="term" value="C:SAM complex"/>
    <property type="evidence" value="ECO:0007669"/>
    <property type="project" value="InterPro"/>
</dbReference>
<keyword evidence="12" id="KW-1185">Reference proteome</keyword>
<dbReference type="Pfam" id="PF17171">
    <property type="entry name" value="GST_C_6"/>
    <property type="match status" value="1"/>
</dbReference>
<comment type="subcellular location">
    <subcellularLocation>
        <location evidence="1">Mitochondrion outer membrane</location>
    </subcellularLocation>
</comment>
<dbReference type="InterPro" id="IPR036282">
    <property type="entry name" value="Glutathione-S-Trfase_C_sf"/>
</dbReference>
<dbReference type="HOGENOM" id="CLU_032751_2_0_1"/>
<keyword evidence="7" id="KW-0472">Membrane</keyword>
<evidence type="ECO:0000313" key="12">
    <source>
        <dbReference type="Proteomes" id="UP000054217"/>
    </source>
</evidence>
<evidence type="ECO:0000259" key="10">
    <source>
        <dbReference type="Pfam" id="PF17171"/>
    </source>
</evidence>
<dbReference type="Pfam" id="PF10568">
    <property type="entry name" value="Tom37"/>
    <property type="match status" value="1"/>
</dbReference>
<dbReference type="AlphaFoldDB" id="A0A0C3PXF6"/>
<evidence type="ECO:0000256" key="3">
    <source>
        <dbReference type="ARBA" id="ARBA00022448"/>
    </source>
</evidence>
<evidence type="ECO:0000313" key="11">
    <source>
        <dbReference type="EMBL" id="KIO13669.1"/>
    </source>
</evidence>
<evidence type="ECO:0000256" key="6">
    <source>
        <dbReference type="ARBA" id="ARBA00023128"/>
    </source>
</evidence>
<evidence type="ECO:0000256" key="8">
    <source>
        <dbReference type="SAM" id="MobiDB-lite"/>
    </source>
</evidence>
<dbReference type="InterPro" id="IPR033468">
    <property type="entry name" value="Metaxin_GST"/>
</dbReference>
<dbReference type="GO" id="GO:0007005">
    <property type="term" value="P:mitochondrion organization"/>
    <property type="evidence" value="ECO:0007669"/>
    <property type="project" value="TreeGrafter"/>
</dbReference>
<dbReference type="InterPro" id="IPR050931">
    <property type="entry name" value="Mito_Protein_Transport_Metaxin"/>
</dbReference>
<name>A0A0C3PXF6_PISTI</name>
<reference evidence="11 12" key="1">
    <citation type="submission" date="2014-04" db="EMBL/GenBank/DDBJ databases">
        <authorList>
            <consortium name="DOE Joint Genome Institute"/>
            <person name="Kuo A."/>
            <person name="Kohler A."/>
            <person name="Costa M.D."/>
            <person name="Nagy L.G."/>
            <person name="Floudas D."/>
            <person name="Copeland A."/>
            <person name="Barry K.W."/>
            <person name="Cichocki N."/>
            <person name="Veneault-Fourrey C."/>
            <person name="LaButti K."/>
            <person name="Lindquist E.A."/>
            <person name="Lipzen A."/>
            <person name="Lundell T."/>
            <person name="Morin E."/>
            <person name="Murat C."/>
            <person name="Sun H."/>
            <person name="Tunlid A."/>
            <person name="Henrissat B."/>
            <person name="Grigoriev I.V."/>
            <person name="Hibbett D.S."/>
            <person name="Martin F."/>
            <person name="Nordberg H.P."/>
            <person name="Cantor M.N."/>
            <person name="Hua S.X."/>
        </authorList>
    </citation>
    <scope>NUCLEOTIDE SEQUENCE [LARGE SCALE GENOMIC DNA]</scope>
    <source>
        <strain evidence="11 12">Marx 270</strain>
    </source>
</reference>